<accession>A0A1R2B457</accession>
<keyword evidence="1" id="KW-0812">Transmembrane</keyword>
<dbReference type="EMBL" id="MPUH01000977">
    <property type="protein sequence ID" value="OMJ71583.1"/>
    <property type="molecule type" value="Genomic_DNA"/>
</dbReference>
<evidence type="ECO:0000256" key="1">
    <source>
        <dbReference type="SAM" id="Phobius"/>
    </source>
</evidence>
<feature type="transmembrane region" description="Helical" evidence="1">
    <location>
        <begin position="83"/>
        <end position="102"/>
    </location>
</feature>
<comment type="caution">
    <text evidence="2">The sequence shown here is derived from an EMBL/GenBank/DDBJ whole genome shotgun (WGS) entry which is preliminary data.</text>
</comment>
<protein>
    <recommendedName>
        <fullName evidence="4">Transmembrane protein</fullName>
    </recommendedName>
</protein>
<keyword evidence="1" id="KW-1133">Transmembrane helix</keyword>
<proteinExistence type="predicted"/>
<organism evidence="2 3">
    <name type="scientific">Stentor coeruleus</name>
    <dbReference type="NCBI Taxonomy" id="5963"/>
    <lineage>
        <taxon>Eukaryota</taxon>
        <taxon>Sar</taxon>
        <taxon>Alveolata</taxon>
        <taxon>Ciliophora</taxon>
        <taxon>Postciliodesmatophora</taxon>
        <taxon>Heterotrichea</taxon>
        <taxon>Heterotrichida</taxon>
        <taxon>Stentoridae</taxon>
        <taxon>Stentor</taxon>
    </lineage>
</organism>
<reference evidence="2 3" key="1">
    <citation type="submission" date="2016-11" db="EMBL/GenBank/DDBJ databases">
        <title>The macronuclear genome of Stentor coeruleus: a giant cell with tiny introns.</title>
        <authorList>
            <person name="Slabodnick M."/>
            <person name="Ruby J.G."/>
            <person name="Reiff S.B."/>
            <person name="Swart E.C."/>
            <person name="Gosai S."/>
            <person name="Prabakaran S."/>
            <person name="Witkowska E."/>
            <person name="Larue G.E."/>
            <person name="Fisher S."/>
            <person name="Freeman R.M."/>
            <person name="Gunawardena J."/>
            <person name="Chu W."/>
            <person name="Stover N.A."/>
            <person name="Gregory B.D."/>
            <person name="Nowacki M."/>
            <person name="Derisi J."/>
            <person name="Roy S.W."/>
            <person name="Marshall W.F."/>
            <person name="Sood P."/>
        </authorList>
    </citation>
    <scope>NUCLEOTIDE SEQUENCE [LARGE SCALE GENOMIC DNA]</scope>
    <source>
        <strain evidence="2">WM001</strain>
    </source>
</reference>
<keyword evidence="3" id="KW-1185">Reference proteome</keyword>
<keyword evidence="1" id="KW-0472">Membrane</keyword>
<gene>
    <name evidence="2" type="ORF">SteCoe_30176</name>
</gene>
<evidence type="ECO:0000313" key="2">
    <source>
        <dbReference type="EMBL" id="OMJ71583.1"/>
    </source>
</evidence>
<sequence length="126" mass="15066">MERFNTASKEIISNSMRVRLQRKNDWENLIKKVIQDPEKIEACDREIMFMVNAKYSIYSLIQGLTIGTFAYHGYKCFSMTPVFWTKMIFSMYLIIPIISYFGDLKKHNIYLKDILSYKYKHLLIND</sequence>
<dbReference type="Proteomes" id="UP000187209">
    <property type="component" value="Unassembled WGS sequence"/>
</dbReference>
<evidence type="ECO:0008006" key="4">
    <source>
        <dbReference type="Google" id="ProtNLM"/>
    </source>
</evidence>
<evidence type="ECO:0000313" key="3">
    <source>
        <dbReference type="Proteomes" id="UP000187209"/>
    </source>
</evidence>
<name>A0A1R2B457_9CILI</name>
<dbReference type="AlphaFoldDB" id="A0A1R2B457"/>
<feature type="transmembrane region" description="Helical" evidence="1">
    <location>
        <begin position="55"/>
        <end position="71"/>
    </location>
</feature>